<dbReference type="OrthoDB" id="5705271at2"/>
<dbReference type="EMBL" id="VHSG01000013">
    <property type="protein sequence ID" value="TQV78112.1"/>
    <property type="molecule type" value="Genomic_DNA"/>
</dbReference>
<dbReference type="InterPro" id="IPR009057">
    <property type="entry name" value="Homeodomain-like_sf"/>
</dbReference>
<evidence type="ECO:0000313" key="4">
    <source>
        <dbReference type="Proteomes" id="UP000319732"/>
    </source>
</evidence>
<accession>A0A545TLL6</accession>
<evidence type="ECO:0000256" key="1">
    <source>
        <dbReference type="SAM" id="Phobius"/>
    </source>
</evidence>
<feature type="transmembrane region" description="Helical" evidence="1">
    <location>
        <begin position="99"/>
        <end position="120"/>
    </location>
</feature>
<dbReference type="GO" id="GO:0043565">
    <property type="term" value="F:sequence-specific DNA binding"/>
    <property type="evidence" value="ECO:0007669"/>
    <property type="project" value="InterPro"/>
</dbReference>
<keyword evidence="1" id="KW-0472">Membrane</keyword>
<protein>
    <recommendedName>
        <fullName evidence="2">DNA binding HTH domain-containing protein</fullName>
    </recommendedName>
</protein>
<feature type="transmembrane region" description="Helical" evidence="1">
    <location>
        <begin position="140"/>
        <end position="161"/>
    </location>
</feature>
<keyword evidence="1" id="KW-0812">Transmembrane</keyword>
<gene>
    <name evidence="3" type="ORF">FKG94_13615</name>
</gene>
<dbReference type="SUPFAM" id="SSF46689">
    <property type="entry name" value="Homeodomain-like"/>
    <property type="match status" value="1"/>
</dbReference>
<dbReference type="PRINTS" id="PR01590">
    <property type="entry name" value="HTHFIS"/>
</dbReference>
<dbReference type="Pfam" id="PF02954">
    <property type="entry name" value="HTH_8"/>
    <property type="match status" value="1"/>
</dbReference>
<dbReference type="AlphaFoldDB" id="A0A545TLL6"/>
<evidence type="ECO:0000259" key="2">
    <source>
        <dbReference type="Pfam" id="PF02954"/>
    </source>
</evidence>
<feature type="domain" description="DNA binding HTH" evidence="2">
    <location>
        <begin position="263"/>
        <end position="299"/>
    </location>
</feature>
<dbReference type="Proteomes" id="UP000319732">
    <property type="component" value="Unassembled WGS sequence"/>
</dbReference>
<feature type="transmembrane region" description="Helical" evidence="1">
    <location>
        <begin position="7"/>
        <end position="28"/>
    </location>
</feature>
<sequence>MSSGDDLLIYALPSIFALALKVIIFWVARHALRSINPWMWGFLIALLGLNLAELASFSFVANPRAGAVYLTAYYIFAIGTCLALLGLSLEIGGYLKKTVTYVILACAIVCITIVAIPKFAIADVESIGYSITRIPGPAYWLIKLTIFTALIGSLVIMIYCTRTNPDRVRQRRAFVLAVATGPSILAVSTVLAFMQMNIPINAAGIVSLTINLLLFVLLWTESQPHMFRLLALIPKTEEHRKINRMKTLLFSPNLVPLKKTASVFEQMVVDEAIHRCDGNKAEAARRLGISRNTLARKLKT</sequence>
<feature type="transmembrane region" description="Helical" evidence="1">
    <location>
        <begin position="200"/>
        <end position="219"/>
    </location>
</feature>
<name>A0A545TLL6_9GAMM</name>
<comment type="caution">
    <text evidence="3">The sequence shown here is derived from an EMBL/GenBank/DDBJ whole genome shotgun (WGS) entry which is preliminary data.</text>
</comment>
<feature type="transmembrane region" description="Helical" evidence="1">
    <location>
        <begin position="40"/>
        <end position="61"/>
    </location>
</feature>
<keyword evidence="1" id="KW-1133">Transmembrane helix</keyword>
<reference evidence="3 4" key="1">
    <citation type="submission" date="2019-06" db="EMBL/GenBank/DDBJ databases">
        <title>Whole genome sequence for Cellvibrionaceae sp. R142.</title>
        <authorList>
            <person name="Wang G."/>
        </authorList>
    </citation>
    <scope>NUCLEOTIDE SEQUENCE [LARGE SCALE GENOMIC DNA]</scope>
    <source>
        <strain evidence="3 4">R142</strain>
    </source>
</reference>
<feature type="transmembrane region" description="Helical" evidence="1">
    <location>
        <begin position="67"/>
        <end position="87"/>
    </location>
</feature>
<dbReference type="InterPro" id="IPR002197">
    <property type="entry name" value="HTH_Fis"/>
</dbReference>
<organism evidence="3 4">
    <name type="scientific">Exilibacterium tricleocarpae</name>
    <dbReference type="NCBI Taxonomy" id="2591008"/>
    <lineage>
        <taxon>Bacteria</taxon>
        <taxon>Pseudomonadati</taxon>
        <taxon>Pseudomonadota</taxon>
        <taxon>Gammaproteobacteria</taxon>
        <taxon>Cellvibrionales</taxon>
        <taxon>Cellvibrionaceae</taxon>
        <taxon>Exilibacterium</taxon>
    </lineage>
</organism>
<evidence type="ECO:0000313" key="3">
    <source>
        <dbReference type="EMBL" id="TQV78112.1"/>
    </source>
</evidence>
<dbReference type="Gene3D" id="1.10.10.60">
    <property type="entry name" value="Homeodomain-like"/>
    <property type="match status" value="1"/>
</dbReference>
<keyword evidence="4" id="KW-1185">Reference proteome</keyword>
<proteinExistence type="predicted"/>
<feature type="transmembrane region" description="Helical" evidence="1">
    <location>
        <begin position="173"/>
        <end position="194"/>
    </location>
</feature>